<evidence type="ECO:0000259" key="2">
    <source>
        <dbReference type="Pfam" id="PF00534"/>
    </source>
</evidence>
<dbReference type="RefSeq" id="WP_147082573.1">
    <property type="nucleotide sequence ID" value="NZ_BJZT01000064.1"/>
</dbReference>
<dbReference type="PANTHER" id="PTHR46401:SF2">
    <property type="entry name" value="GLYCOSYLTRANSFERASE WBBK-RELATED"/>
    <property type="match status" value="1"/>
</dbReference>
<dbReference type="SUPFAM" id="SSF53756">
    <property type="entry name" value="UDP-Glycosyltransferase/glycogen phosphorylase"/>
    <property type="match status" value="1"/>
</dbReference>
<protein>
    <recommendedName>
        <fullName evidence="2">Glycosyl transferase family 1 domain-containing protein</fullName>
    </recommendedName>
</protein>
<dbReference type="Proteomes" id="UP000321258">
    <property type="component" value="Unassembled WGS sequence"/>
</dbReference>
<evidence type="ECO:0000256" key="1">
    <source>
        <dbReference type="ARBA" id="ARBA00022679"/>
    </source>
</evidence>
<accession>A0A512IW23</accession>
<organism evidence="3 4">
    <name type="scientific">Methylobacterium haplocladii</name>
    <dbReference type="NCBI Taxonomy" id="1176176"/>
    <lineage>
        <taxon>Bacteria</taxon>
        <taxon>Pseudomonadati</taxon>
        <taxon>Pseudomonadota</taxon>
        <taxon>Alphaproteobacteria</taxon>
        <taxon>Hyphomicrobiales</taxon>
        <taxon>Methylobacteriaceae</taxon>
        <taxon>Methylobacterium</taxon>
    </lineage>
</organism>
<dbReference type="AlphaFoldDB" id="A0A512IW23"/>
<dbReference type="PANTHER" id="PTHR46401">
    <property type="entry name" value="GLYCOSYLTRANSFERASE WBBK-RELATED"/>
    <property type="match status" value="1"/>
</dbReference>
<dbReference type="OrthoDB" id="9801609at2"/>
<sequence length="409" mass="44908">MADSLDAGTRDEEAGSISPARIALPPKVALINSIVARNDAISASAIDTYRALTANDAYRVSLFCYRNDYPEIPSHIVSSVNDLLFHRDYLDADILLWHFGITYDLFNAVMVGNGRARRVVCFHNVTPREFVPQRSWATIDKSLAQCHLLRDAEEVWAVSGVNAEVAREFGVEADRIRDMPLVVESGPLKRPSDKTKDLITILFVGRFVRAKGVLELLQAVEGLLDVGGVPFRLELAGNIDFSDPDYVKQVRAFIEGKGLGEIVTMHGTVDDDTLARLYAEAHILAIPSYHEGFCKPVVEALRAGCIPVGYAAYNLPYVANGFGRLVPPGDVTSLEAALRDLIRALPGALESPHASCLRLDRGTISLTSLARQIQNYTAQFAAARIGLDMRGRLKHITTSDRSMIGSNYR</sequence>
<proteinExistence type="predicted"/>
<reference evidence="3 4" key="1">
    <citation type="submission" date="2019-07" db="EMBL/GenBank/DDBJ databases">
        <title>Whole genome shotgun sequence of Methylobacterium haplocladii NBRC 107714.</title>
        <authorList>
            <person name="Hosoyama A."/>
            <person name="Uohara A."/>
            <person name="Ohji S."/>
            <person name="Ichikawa N."/>
        </authorList>
    </citation>
    <scope>NUCLEOTIDE SEQUENCE [LARGE SCALE GENOMIC DNA]</scope>
    <source>
        <strain evidence="3 4">NBRC 107714</strain>
    </source>
</reference>
<keyword evidence="4" id="KW-1185">Reference proteome</keyword>
<evidence type="ECO:0000313" key="3">
    <source>
        <dbReference type="EMBL" id="GEP01876.1"/>
    </source>
</evidence>
<gene>
    <name evidence="3" type="ORF">MHA02_42630</name>
</gene>
<dbReference type="GO" id="GO:0009103">
    <property type="term" value="P:lipopolysaccharide biosynthetic process"/>
    <property type="evidence" value="ECO:0007669"/>
    <property type="project" value="TreeGrafter"/>
</dbReference>
<dbReference type="EMBL" id="BJZT01000064">
    <property type="protein sequence ID" value="GEP01876.1"/>
    <property type="molecule type" value="Genomic_DNA"/>
</dbReference>
<name>A0A512IW23_9HYPH</name>
<dbReference type="GO" id="GO:0016757">
    <property type="term" value="F:glycosyltransferase activity"/>
    <property type="evidence" value="ECO:0007669"/>
    <property type="project" value="InterPro"/>
</dbReference>
<feature type="domain" description="Glycosyl transferase family 1" evidence="2">
    <location>
        <begin position="190"/>
        <end position="342"/>
    </location>
</feature>
<dbReference type="InterPro" id="IPR001296">
    <property type="entry name" value="Glyco_trans_1"/>
</dbReference>
<dbReference type="Gene3D" id="3.40.50.2000">
    <property type="entry name" value="Glycogen Phosphorylase B"/>
    <property type="match status" value="2"/>
</dbReference>
<dbReference type="Pfam" id="PF00534">
    <property type="entry name" value="Glycos_transf_1"/>
    <property type="match status" value="1"/>
</dbReference>
<comment type="caution">
    <text evidence="3">The sequence shown here is derived from an EMBL/GenBank/DDBJ whole genome shotgun (WGS) entry which is preliminary data.</text>
</comment>
<evidence type="ECO:0000313" key="4">
    <source>
        <dbReference type="Proteomes" id="UP000321258"/>
    </source>
</evidence>
<keyword evidence="1" id="KW-0808">Transferase</keyword>